<dbReference type="PATRIC" id="fig|128780.6.peg.600"/>
<gene>
    <name evidence="2" type="ORF">AOT14_05960</name>
</gene>
<organism evidence="2 3">
    <name type="scientific">Stenotrophomonas acidaminiphila</name>
    <dbReference type="NCBI Taxonomy" id="128780"/>
    <lineage>
        <taxon>Bacteria</taxon>
        <taxon>Pseudomonadati</taxon>
        <taxon>Pseudomonadota</taxon>
        <taxon>Gammaproteobacteria</taxon>
        <taxon>Lysobacterales</taxon>
        <taxon>Lysobacteraceae</taxon>
        <taxon>Stenotrophomonas</taxon>
    </lineage>
</organism>
<protein>
    <submittedName>
        <fullName evidence="2">Methylase involved in ubiquinone/menaquinone biosynthesis</fullName>
    </submittedName>
</protein>
<dbReference type="GO" id="GO:0008757">
    <property type="term" value="F:S-adenosylmethionine-dependent methyltransferase activity"/>
    <property type="evidence" value="ECO:0007669"/>
    <property type="project" value="InterPro"/>
</dbReference>
<evidence type="ECO:0000313" key="3">
    <source>
        <dbReference type="Proteomes" id="UP000061010"/>
    </source>
</evidence>
<name>A0A0S1AWA6_9GAMM</name>
<evidence type="ECO:0000259" key="1">
    <source>
        <dbReference type="Pfam" id="PF08241"/>
    </source>
</evidence>
<dbReference type="AlphaFoldDB" id="A0A0S1AWA6"/>
<dbReference type="EMBL" id="CP012900">
    <property type="protein sequence ID" value="ALJ27035.1"/>
    <property type="molecule type" value="Genomic_DNA"/>
</dbReference>
<sequence length="291" mass="33237">MDIRWFSNKEALIEHENSLKAQYGLRLESELRRQQECDGYCTYCNTAVRFQVGTGATFDGRPNLREGMRCSNCKLSARQRLVQLAFSSSSSSGWTDARGAILERHTRLYRTLCSASPKIIGSEFLGPNVGKGSHRIRFGRAFIPKVSRNESILDFSYHDRSLDFLIHTDVLEHVEHTHRALVECHRVLRPGAPLIFTVPFFTALDSTLVRGTTDAAGRLVELMPGEYHDDGVGKRGIYTFYNFGWPLFSMLQAIFPRAEIGIAYGKREGFLFCDSEDDWWNMAPLIFRCYR</sequence>
<dbReference type="InterPro" id="IPR013216">
    <property type="entry name" value="Methyltransf_11"/>
</dbReference>
<dbReference type="Pfam" id="PF08241">
    <property type="entry name" value="Methyltransf_11"/>
    <property type="match status" value="1"/>
</dbReference>
<dbReference type="SUPFAM" id="SSF53335">
    <property type="entry name" value="S-adenosyl-L-methionine-dependent methyltransferases"/>
    <property type="match status" value="1"/>
</dbReference>
<feature type="domain" description="Methyltransferase type 11" evidence="1">
    <location>
        <begin position="148"/>
        <end position="196"/>
    </location>
</feature>
<accession>A0A0S1AWA6</accession>
<evidence type="ECO:0000313" key="2">
    <source>
        <dbReference type="EMBL" id="ALJ27035.1"/>
    </source>
</evidence>
<proteinExistence type="predicted"/>
<dbReference type="KEGG" id="sacz:AOT14_05960"/>
<keyword evidence="2" id="KW-0808">Transferase</keyword>
<dbReference type="Gene3D" id="3.40.50.150">
    <property type="entry name" value="Vaccinia Virus protein VP39"/>
    <property type="match status" value="1"/>
</dbReference>
<keyword evidence="2" id="KW-0489">Methyltransferase</keyword>
<dbReference type="Proteomes" id="UP000061010">
    <property type="component" value="Chromosome"/>
</dbReference>
<reference evidence="2 3" key="1">
    <citation type="journal article" date="2015" name="Genome Announc.">
        <title>Complete Genome Sequencing of Stenotrophomonas acidaminiphila ZAC14D2_NAIMI4_2, a Multidrug-Resistant Strain Isolated from Sediments of a Polluted River in Mexico, Uncovers New Antibiotic Resistance Genes and a Novel Class-II Lasso Peptide Biosynthesis Gene Cluster.</title>
        <authorList>
            <person name="Vinuesa P."/>
            <person name="Ochoa-Sanchez L.E."/>
        </authorList>
    </citation>
    <scope>NUCLEOTIDE SEQUENCE [LARGE SCALE GENOMIC DNA]</scope>
    <source>
        <strain evidence="2 3">ZAC14D2_NAIMI4_2</strain>
    </source>
</reference>
<dbReference type="InterPro" id="IPR029063">
    <property type="entry name" value="SAM-dependent_MTases_sf"/>
</dbReference>
<keyword evidence="3" id="KW-1185">Reference proteome</keyword>
<dbReference type="GO" id="GO:0032259">
    <property type="term" value="P:methylation"/>
    <property type="evidence" value="ECO:0007669"/>
    <property type="project" value="UniProtKB-KW"/>
</dbReference>
<keyword evidence="2" id="KW-0830">Ubiquinone</keyword>